<feature type="domain" description="6-hydroxymethylpterin diphosphokinase MptE-like" evidence="1">
    <location>
        <begin position="170"/>
        <end position="340"/>
    </location>
</feature>
<gene>
    <name evidence="3" type="ORF">SAMN05216565_110139</name>
</gene>
<organism evidence="3 4">
    <name type="scientific">Litchfieldia salsa</name>
    <dbReference type="NCBI Taxonomy" id="930152"/>
    <lineage>
        <taxon>Bacteria</taxon>
        <taxon>Bacillati</taxon>
        <taxon>Bacillota</taxon>
        <taxon>Bacilli</taxon>
        <taxon>Bacillales</taxon>
        <taxon>Bacillaceae</taxon>
        <taxon>Litchfieldia</taxon>
    </lineage>
</organism>
<dbReference type="RefSeq" id="WP_090857301.1">
    <property type="nucleotide sequence ID" value="NZ_FNJU01000010.1"/>
</dbReference>
<keyword evidence="4" id="KW-1185">Reference proteome</keyword>
<dbReference type="AlphaFoldDB" id="A0A1H0WD99"/>
<evidence type="ECO:0000259" key="1">
    <source>
        <dbReference type="Pfam" id="PF01973"/>
    </source>
</evidence>
<dbReference type="EMBL" id="FNJU01000010">
    <property type="protein sequence ID" value="SDP88730.1"/>
    <property type="molecule type" value="Genomic_DNA"/>
</dbReference>
<dbReference type="PANTHER" id="PTHR41786">
    <property type="entry name" value="MOTILITY ACCESSORY FACTOR MAF"/>
    <property type="match status" value="1"/>
</dbReference>
<dbReference type="InterPro" id="IPR045376">
    <property type="entry name" value="Maf_N"/>
</dbReference>
<proteinExistence type="predicted"/>
<evidence type="ECO:0000313" key="3">
    <source>
        <dbReference type="EMBL" id="SDP88730.1"/>
    </source>
</evidence>
<evidence type="ECO:0008006" key="5">
    <source>
        <dbReference type="Google" id="ProtNLM"/>
    </source>
</evidence>
<protein>
    <recommendedName>
        <fullName evidence="5">DUF115 domain-containing protein</fullName>
    </recommendedName>
</protein>
<dbReference type="Pfam" id="PF01973">
    <property type="entry name" value="MptE-like"/>
    <property type="match status" value="1"/>
</dbReference>
<accession>A0A1H0WD99</accession>
<dbReference type="Pfam" id="PF20157">
    <property type="entry name" value="Maf_flag10_N"/>
    <property type="match status" value="1"/>
</dbReference>
<dbReference type="OrthoDB" id="5291305at2"/>
<sequence>MITWEVSETRKLPTLIINRNGNGSCYVYSKYDPEKEITRWINSISIDEDKDNILLFGMGLGYHTKALREKYPEKRICVLELNEDFYYWFNKSPFFESLNGESKVEYLYLAKDGSNYHEFNSKLTCDRSEIVIIKPLLDLTPNKYVELKDMLLNIEVSKRSFKAHEQIMTENFNKNILRKDKGINPWLGKYKGRSMILVSAGPSLTKQLPLLLALRKNTDVIIGCVGTALNPLIMEGIKPDFFMISESNENLKQIQNINDKDSSIPFFYLATANNKVVEGYNGPTFIVWQKGFHQSEEQSFKRSEPLVDTGGSVATCLLDLMMKMEPNAIALIGQDLAFTNNMSHASNADAVRSDISGSLKIDDYYLKEQVTTSRNLFIYLKWFERYCALKRQDTVLYNCTEGGAHIKGWNHISLSEYSDKNLNSKE</sequence>
<dbReference type="PANTHER" id="PTHR41786:SF1">
    <property type="entry name" value="6-HYDROXYMETHYLPTERIN DIPHOSPHOKINASE MPTE-LIKE DOMAIN-CONTAINING PROTEIN"/>
    <property type="match status" value="1"/>
</dbReference>
<dbReference type="Proteomes" id="UP000199159">
    <property type="component" value="Unassembled WGS sequence"/>
</dbReference>
<dbReference type="InterPro" id="IPR002826">
    <property type="entry name" value="MptE-like"/>
</dbReference>
<feature type="domain" description="Glycosyltransferase Maf N-terminal" evidence="2">
    <location>
        <begin position="48"/>
        <end position="116"/>
    </location>
</feature>
<evidence type="ECO:0000313" key="4">
    <source>
        <dbReference type="Proteomes" id="UP000199159"/>
    </source>
</evidence>
<dbReference type="STRING" id="930152.SAMN05216565_110139"/>
<name>A0A1H0WD99_9BACI</name>
<evidence type="ECO:0000259" key="2">
    <source>
        <dbReference type="Pfam" id="PF20157"/>
    </source>
</evidence>
<reference evidence="4" key="1">
    <citation type="submission" date="2016-10" db="EMBL/GenBank/DDBJ databases">
        <authorList>
            <person name="Varghese N."/>
            <person name="Submissions S."/>
        </authorList>
    </citation>
    <scope>NUCLEOTIDE SEQUENCE [LARGE SCALE GENOMIC DNA]</scope>
    <source>
        <strain evidence="4">IBRC-M10078</strain>
    </source>
</reference>